<dbReference type="InterPro" id="IPR023387">
    <property type="entry name" value="DUF1653-like_dom"/>
</dbReference>
<dbReference type="AlphaFoldDB" id="A0A6I3M202"/>
<feature type="domain" description="DUF1653" evidence="1">
    <location>
        <begin position="13"/>
        <end position="73"/>
    </location>
</feature>
<comment type="caution">
    <text evidence="2">The sequence shown here is derived from an EMBL/GenBank/DDBJ whole genome shotgun (WGS) entry which is preliminary data.</text>
</comment>
<protein>
    <submittedName>
        <fullName evidence="2">DUF1653 domain-containing protein</fullName>
    </submittedName>
</protein>
<reference evidence="2 3" key="1">
    <citation type="submission" date="2019-11" db="EMBL/GenBank/DDBJ databases">
        <title>Agromyces kandeliae sp. nov., isolated from mangrove soil.</title>
        <authorList>
            <person name="Wang R."/>
        </authorList>
    </citation>
    <scope>NUCLEOTIDE SEQUENCE [LARGE SCALE GENOMIC DNA]</scope>
    <source>
        <strain evidence="2 3">JCM 11433</strain>
    </source>
</reference>
<keyword evidence="3" id="KW-1185">Reference proteome</keyword>
<sequence>MTSPNEPPAISPGTYEHIKGARYEVLTLARHSETEEWVVVYRQLYGDLGVWVRPADMFAERVEVDGRLVPRFRRVD</sequence>
<evidence type="ECO:0000313" key="2">
    <source>
        <dbReference type="EMBL" id="MTH66841.1"/>
    </source>
</evidence>
<dbReference type="Gene3D" id="2.30.30.320">
    <property type="entry name" value="DUF1653-like domain"/>
    <property type="match status" value="1"/>
</dbReference>
<dbReference type="Proteomes" id="UP000433071">
    <property type="component" value="Unassembled WGS sequence"/>
</dbReference>
<organism evidence="2 3">
    <name type="scientific">Agromyces bracchium</name>
    <dbReference type="NCBI Taxonomy" id="88376"/>
    <lineage>
        <taxon>Bacteria</taxon>
        <taxon>Bacillati</taxon>
        <taxon>Actinomycetota</taxon>
        <taxon>Actinomycetes</taxon>
        <taxon>Micrococcales</taxon>
        <taxon>Microbacteriaceae</taxon>
        <taxon>Agromyces</taxon>
    </lineage>
</organism>
<proteinExistence type="predicted"/>
<name>A0A6I3M202_9MICO</name>
<evidence type="ECO:0000313" key="3">
    <source>
        <dbReference type="Proteomes" id="UP000433071"/>
    </source>
</evidence>
<evidence type="ECO:0000259" key="1">
    <source>
        <dbReference type="Pfam" id="PF07866"/>
    </source>
</evidence>
<dbReference type="RefSeq" id="WP_328288642.1">
    <property type="nucleotide sequence ID" value="NZ_BAAAIB010000007.1"/>
</dbReference>
<dbReference type="EMBL" id="WMLB01000001">
    <property type="protein sequence ID" value="MTH66841.1"/>
    <property type="molecule type" value="Genomic_DNA"/>
</dbReference>
<dbReference type="InterPro" id="IPR037135">
    <property type="entry name" value="DUF1653-like_dom_sf"/>
</dbReference>
<dbReference type="Pfam" id="PF07866">
    <property type="entry name" value="DUF1653"/>
    <property type="match status" value="1"/>
</dbReference>
<accession>A0A6I3M202</accession>
<gene>
    <name evidence="2" type="ORF">GJ743_00450</name>
</gene>